<gene>
    <name evidence="1" type="ORF">DSM107014_13685</name>
</gene>
<evidence type="ECO:0000313" key="2">
    <source>
        <dbReference type="Proteomes" id="UP000767446"/>
    </source>
</evidence>
<dbReference type="Proteomes" id="UP000767446">
    <property type="component" value="Unassembled WGS sequence"/>
</dbReference>
<dbReference type="AlphaFoldDB" id="A0A941JQF0"/>
<name>A0A941JQF0_9CHRO</name>
<dbReference type="EMBL" id="JADQBC010000096">
    <property type="protein sequence ID" value="MBR8828928.1"/>
    <property type="molecule type" value="Genomic_DNA"/>
</dbReference>
<sequence length="69" mass="8390">MWLIETGKKQVKARRFNFCDLENKHEYWLHSLETTEINDEEIGAIYTKKWTNRSFLKMNLNLDKLITKN</sequence>
<reference evidence="1" key="1">
    <citation type="submission" date="2021-02" db="EMBL/GenBank/DDBJ databases">
        <title>Metagenome analyses of Stigonema ocellatum DSM 106950, Chlorogloea purpurea SAG 13.99 and Gomphosphaeria aponina DSM 107014.</title>
        <authorList>
            <person name="Marter P."/>
            <person name="Huang S."/>
        </authorList>
    </citation>
    <scope>NUCLEOTIDE SEQUENCE</scope>
    <source>
        <strain evidence="1">JP213</strain>
    </source>
</reference>
<accession>A0A941JQF0</accession>
<evidence type="ECO:0000313" key="1">
    <source>
        <dbReference type="EMBL" id="MBR8828928.1"/>
    </source>
</evidence>
<organism evidence="1 2">
    <name type="scientific">Gomphosphaeria aponina SAG 52.96 = DSM 107014</name>
    <dbReference type="NCBI Taxonomy" id="1521640"/>
    <lineage>
        <taxon>Bacteria</taxon>
        <taxon>Bacillati</taxon>
        <taxon>Cyanobacteriota</taxon>
        <taxon>Cyanophyceae</taxon>
        <taxon>Oscillatoriophycideae</taxon>
        <taxon>Chroococcales</taxon>
        <taxon>Gomphosphaeriaceae</taxon>
        <taxon>Gomphosphaeria</taxon>
    </lineage>
</organism>
<proteinExistence type="predicted"/>
<protein>
    <submittedName>
        <fullName evidence="1">Uncharacterized protein</fullName>
    </submittedName>
</protein>
<comment type="caution">
    <text evidence="1">The sequence shown here is derived from an EMBL/GenBank/DDBJ whole genome shotgun (WGS) entry which is preliminary data.</text>
</comment>